<reference evidence="2 3" key="1">
    <citation type="submission" date="2019-06" db="EMBL/GenBank/DDBJ databases">
        <title>Sequencing the genomes of 1000 actinobacteria strains.</title>
        <authorList>
            <person name="Klenk H.-P."/>
        </authorList>
    </citation>
    <scope>NUCLEOTIDE SEQUENCE [LARGE SCALE GENOMIC DNA]</scope>
    <source>
        <strain evidence="2 3">DSM 45671</strain>
    </source>
</reference>
<feature type="transmembrane region" description="Helical" evidence="1">
    <location>
        <begin position="173"/>
        <end position="194"/>
    </location>
</feature>
<comment type="caution">
    <text evidence="2">The sequence shown here is derived from an EMBL/GenBank/DDBJ whole genome shotgun (WGS) entry which is preliminary data.</text>
</comment>
<dbReference type="GO" id="GO:0140359">
    <property type="term" value="F:ABC-type transporter activity"/>
    <property type="evidence" value="ECO:0007669"/>
    <property type="project" value="InterPro"/>
</dbReference>
<gene>
    <name evidence="2" type="ORF">FHX44_114622</name>
</gene>
<dbReference type="Proteomes" id="UP000321261">
    <property type="component" value="Unassembled WGS sequence"/>
</dbReference>
<dbReference type="EMBL" id="VIWU01000001">
    <property type="protein sequence ID" value="TWF78699.1"/>
    <property type="molecule type" value="Genomic_DNA"/>
</dbReference>
<evidence type="ECO:0000256" key="1">
    <source>
        <dbReference type="SAM" id="Phobius"/>
    </source>
</evidence>
<feature type="transmembrane region" description="Helical" evidence="1">
    <location>
        <begin position="248"/>
        <end position="270"/>
    </location>
</feature>
<accession>A0A561SV07</accession>
<feature type="transmembrane region" description="Helical" evidence="1">
    <location>
        <begin position="21"/>
        <end position="41"/>
    </location>
</feature>
<keyword evidence="1" id="KW-0812">Transmembrane</keyword>
<feature type="transmembrane region" description="Helical" evidence="1">
    <location>
        <begin position="61"/>
        <end position="82"/>
    </location>
</feature>
<name>A0A561SV07_9PSEU</name>
<sequence length="276" mass="27834">MRVPAIGAPVRAEFRKVTSTKLWWGLLIPVTLVSSMINLFGGVFTSAFPEAERLPLLLGSLAYALGLTSVFAAVHGVVAAAGEHRHRTITTTYLTTRGRTPVLLAKMLVSAVVGACYAVTTLVTGVLAGTAADGGAGFPGAAPLVATALIGVAVSALWGALGAAFGTAVSNQVSALVALLLYLMVGELLAAALLEATESDAVRSLSSYLPGNAGEVAVYGIPAVEIAGPATGPQVVELLAGVTNPPGWGVALLVLAAWTAAVGAVGWLVAARRDIN</sequence>
<keyword evidence="1" id="KW-0472">Membrane</keyword>
<feature type="transmembrane region" description="Helical" evidence="1">
    <location>
        <begin position="103"/>
        <end position="128"/>
    </location>
</feature>
<dbReference type="GO" id="GO:0005886">
    <property type="term" value="C:plasma membrane"/>
    <property type="evidence" value="ECO:0007669"/>
    <property type="project" value="UniProtKB-SubCell"/>
</dbReference>
<organism evidence="2 3">
    <name type="scientific">Pseudonocardia hierapolitana</name>
    <dbReference type="NCBI Taxonomy" id="1128676"/>
    <lineage>
        <taxon>Bacteria</taxon>
        <taxon>Bacillati</taxon>
        <taxon>Actinomycetota</taxon>
        <taxon>Actinomycetes</taxon>
        <taxon>Pseudonocardiales</taxon>
        <taxon>Pseudonocardiaceae</taxon>
        <taxon>Pseudonocardia</taxon>
    </lineage>
</organism>
<evidence type="ECO:0000313" key="2">
    <source>
        <dbReference type="EMBL" id="TWF78699.1"/>
    </source>
</evidence>
<keyword evidence="1" id="KW-1133">Transmembrane helix</keyword>
<protein>
    <submittedName>
        <fullName evidence="2">ABC-type transport system involved in multi-copper enzyme maturation permease subunit</fullName>
    </submittedName>
</protein>
<feature type="transmembrane region" description="Helical" evidence="1">
    <location>
        <begin position="140"/>
        <end position="161"/>
    </location>
</feature>
<keyword evidence="3" id="KW-1185">Reference proteome</keyword>
<dbReference type="OrthoDB" id="5244396at2"/>
<evidence type="ECO:0000313" key="3">
    <source>
        <dbReference type="Proteomes" id="UP000321261"/>
    </source>
</evidence>
<proteinExistence type="predicted"/>
<dbReference type="RefSeq" id="WP_147257661.1">
    <property type="nucleotide sequence ID" value="NZ_VIWU01000001.1"/>
</dbReference>
<dbReference type="AlphaFoldDB" id="A0A561SV07"/>